<feature type="domain" description="CBS" evidence="11">
    <location>
        <begin position="647"/>
        <end position="704"/>
    </location>
</feature>
<keyword evidence="3 9" id="KW-0812">Transmembrane</keyword>
<proteinExistence type="inferred from homology"/>
<keyword evidence="8" id="KW-0129">CBS domain</keyword>
<feature type="transmembrane region" description="Helical" evidence="9">
    <location>
        <begin position="81"/>
        <end position="104"/>
    </location>
</feature>
<dbReference type="GO" id="GO:0005769">
    <property type="term" value="C:early endosome"/>
    <property type="evidence" value="ECO:0007669"/>
    <property type="project" value="TreeGrafter"/>
</dbReference>
<feature type="transmembrane region" description="Helical" evidence="9">
    <location>
        <begin position="446"/>
        <end position="471"/>
    </location>
</feature>
<dbReference type="PROSITE" id="PS51371">
    <property type="entry name" value="CBS"/>
    <property type="match status" value="1"/>
</dbReference>
<dbReference type="PRINTS" id="PR00762">
    <property type="entry name" value="CLCHANNEL"/>
</dbReference>
<dbReference type="GO" id="GO:0005783">
    <property type="term" value="C:endoplasmic reticulum"/>
    <property type="evidence" value="ECO:0007669"/>
    <property type="project" value="TreeGrafter"/>
</dbReference>
<name>A0A2T9YLP6_9FUNG</name>
<evidence type="ECO:0000256" key="1">
    <source>
        <dbReference type="ARBA" id="ARBA00004141"/>
    </source>
</evidence>
<feature type="transmembrane region" description="Helical" evidence="9">
    <location>
        <begin position="262"/>
        <end position="282"/>
    </location>
</feature>
<feature type="transmembrane region" description="Helical" evidence="9">
    <location>
        <begin position="302"/>
        <end position="320"/>
    </location>
</feature>
<dbReference type="CDD" id="cd03684">
    <property type="entry name" value="ClC_3_like"/>
    <property type="match status" value="1"/>
</dbReference>
<dbReference type="InterPro" id="IPR014743">
    <property type="entry name" value="Cl-channel_core"/>
</dbReference>
<keyword evidence="7 9" id="KW-0868">Chloride</keyword>
<keyword evidence="5 9" id="KW-0406">Ion transport</keyword>
<dbReference type="Proteomes" id="UP000245699">
    <property type="component" value="Unassembled WGS sequence"/>
</dbReference>
<organism evidence="12 13">
    <name type="scientific">Furculomyces boomerangus</name>
    <dbReference type="NCBI Taxonomy" id="61424"/>
    <lineage>
        <taxon>Eukaryota</taxon>
        <taxon>Fungi</taxon>
        <taxon>Fungi incertae sedis</taxon>
        <taxon>Zoopagomycota</taxon>
        <taxon>Kickxellomycotina</taxon>
        <taxon>Harpellomycetes</taxon>
        <taxon>Harpellales</taxon>
        <taxon>Harpellaceae</taxon>
        <taxon>Furculomyces</taxon>
    </lineage>
</organism>
<feature type="transmembrane region" description="Helical" evidence="9">
    <location>
        <begin position="12"/>
        <end position="32"/>
    </location>
</feature>
<feature type="region of interest" description="Disordered" evidence="10">
    <location>
        <begin position="755"/>
        <end position="780"/>
    </location>
</feature>
<evidence type="ECO:0000313" key="12">
    <source>
        <dbReference type="EMBL" id="PVU93255.1"/>
    </source>
</evidence>
<dbReference type="Pfam" id="PF00654">
    <property type="entry name" value="Voltage_CLC"/>
    <property type="match status" value="1"/>
</dbReference>
<evidence type="ECO:0000256" key="7">
    <source>
        <dbReference type="ARBA" id="ARBA00023214"/>
    </source>
</evidence>
<evidence type="ECO:0000256" key="2">
    <source>
        <dbReference type="ARBA" id="ARBA00022448"/>
    </source>
</evidence>
<dbReference type="EMBL" id="MBFT01000328">
    <property type="protein sequence ID" value="PVU93255.1"/>
    <property type="molecule type" value="Genomic_DNA"/>
</dbReference>
<dbReference type="AlphaFoldDB" id="A0A2T9YLP6"/>
<dbReference type="SUPFAM" id="SSF54631">
    <property type="entry name" value="CBS-domain pair"/>
    <property type="match status" value="1"/>
</dbReference>
<dbReference type="PANTHER" id="PTHR45711">
    <property type="entry name" value="CHLORIDE CHANNEL PROTEIN"/>
    <property type="match status" value="1"/>
</dbReference>
<gene>
    <name evidence="12" type="ORF">BB559_003373</name>
</gene>
<evidence type="ECO:0000256" key="4">
    <source>
        <dbReference type="ARBA" id="ARBA00022989"/>
    </source>
</evidence>
<comment type="similarity">
    <text evidence="9">Belongs to the chloride channel (TC 2.A.49) family.</text>
</comment>
<keyword evidence="6 9" id="KW-0472">Membrane</keyword>
<dbReference type="Gene3D" id="3.90.1280.20">
    <property type="match status" value="1"/>
</dbReference>
<feature type="transmembrane region" description="Helical" evidence="9">
    <location>
        <begin position="224"/>
        <end position="241"/>
    </location>
</feature>
<dbReference type="GO" id="GO:0005886">
    <property type="term" value="C:plasma membrane"/>
    <property type="evidence" value="ECO:0007669"/>
    <property type="project" value="TreeGrafter"/>
</dbReference>
<keyword evidence="13" id="KW-1185">Reference proteome</keyword>
<dbReference type="GO" id="GO:0005794">
    <property type="term" value="C:Golgi apparatus"/>
    <property type="evidence" value="ECO:0007669"/>
    <property type="project" value="TreeGrafter"/>
</dbReference>
<dbReference type="GO" id="GO:0005247">
    <property type="term" value="F:voltage-gated chloride channel activity"/>
    <property type="evidence" value="ECO:0007669"/>
    <property type="project" value="TreeGrafter"/>
</dbReference>
<dbReference type="InterPro" id="IPR046342">
    <property type="entry name" value="CBS_dom_sf"/>
</dbReference>
<sequence length="780" mass="85226">MFLSLYETAQVWIVIFLVGSIIGLNTGFISIVTDWLGDIKLGYCSKGWWLNEKFCCWQSWDIHDTCPDWISWSESVSGYDFFIINWMMFVFFSITFALVCAYLVQKYAPSAAGSGLPEIKTVLAGFYLDKFLSSWTLLIKSIGLSLAVASGLSVGKEGPAVHMGCCIGNVVSQRFGKYKNNKIKHREIMSASAAAGIAVAFGSPIGGVLFSMEDISYVFPLKTLSRSFFCALIATTVLHMMNPFRTGKLVLFQATYTRQWHFFEILFFIILGAFGGLLGAFLTKLNIRVTKFRKTYLKDYPIHEAVLLALCSSAVFYLNIVTRADMGKLLGYLFQECDQGSWAGICLKENNLHMVVLLFFATVLRFIGTGFAYGCKVPCGIFVPTMAIGATFGRMLGIIVQSIHRSYPNASLFSQCLPDVPCITSATYAFLGAAAGLSGVTRVTVAVVVIMYELTGALTFIVPTMIVVMIAKIVADYISPGGISEQLIVLNGLPYPEHDSAPLGTLVSQLAETNLVVFPSSGVSIEIMNHILDKYPYKSFPIVNNTTEMLLEGLANRSAIEKVLVSTGSSQTLLANISSDFNDTNMERGSVSLAHKRRVSDINNTMNISTSISTAGETSASGGETTISFLQRRASIGSGTVDFSSVVDFTPIIVDVNTSTETVDEIFESLGPRAVLVQDNRGCLVGLLTRKDMLRAKLSQETDIFDVSAAKDIDNASVEYPSAGCSNVIVGVPIYTHTFTYVVEQKVVMEIVSESSSEEDDIIGQEETEESENQEDLNID</sequence>
<dbReference type="InterPro" id="IPR000644">
    <property type="entry name" value="CBS_dom"/>
</dbReference>
<accession>A0A2T9YLP6</accession>
<evidence type="ECO:0000256" key="10">
    <source>
        <dbReference type="SAM" id="MobiDB-lite"/>
    </source>
</evidence>
<dbReference type="GO" id="GO:0000324">
    <property type="term" value="C:fungal-type vacuole"/>
    <property type="evidence" value="ECO:0007669"/>
    <property type="project" value="TreeGrafter"/>
</dbReference>
<evidence type="ECO:0000256" key="6">
    <source>
        <dbReference type="ARBA" id="ARBA00023136"/>
    </source>
</evidence>
<dbReference type="PANTHER" id="PTHR45711:SF9">
    <property type="entry name" value="ANION_PROTON EXCHANGE TRANSPORTER GEF1"/>
    <property type="match status" value="1"/>
</dbReference>
<dbReference type="Gene3D" id="1.10.3080.10">
    <property type="entry name" value="Clc chloride channel"/>
    <property type="match status" value="1"/>
</dbReference>
<dbReference type="SUPFAM" id="SSF81340">
    <property type="entry name" value="Clc chloride channel"/>
    <property type="match status" value="1"/>
</dbReference>
<feature type="transmembrane region" description="Helical" evidence="9">
    <location>
        <begin position="355"/>
        <end position="374"/>
    </location>
</feature>
<keyword evidence="4 9" id="KW-1133">Transmembrane helix</keyword>
<evidence type="ECO:0000256" key="5">
    <source>
        <dbReference type="ARBA" id="ARBA00023065"/>
    </source>
</evidence>
<evidence type="ECO:0000256" key="8">
    <source>
        <dbReference type="PROSITE-ProRule" id="PRU00703"/>
    </source>
</evidence>
<evidence type="ECO:0000256" key="3">
    <source>
        <dbReference type="ARBA" id="ARBA00022692"/>
    </source>
</evidence>
<feature type="transmembrane region" description="Helical" evidence="9">
    <location>
        <begin position="188"/>
        <end position="212"/>
    </location>
</feature>
<comment type="caution">
    <text evidence="12">The sequence shown here is derived from an EMBL/GenBank/DDBJ whole genome shotgun (WGS) entry which is preliminary data.</text>
</comment>
<dbReference type="FunFam" id="1.10.3080.10:FF:000011">
    <property type="entry name" value="Chloride channel protein"/>
    <property type="match status" value="1"/>
</dbReference>
<feature type="transmembrane region" description="Helical" evidence="9">
    <location>
        <begin position="380"/>
        <end position="400"/>
    </location>
</feature>
<dbReference type="GO" id="GO:0006879">
    <property type="term" value="P:intracellular iron ion homeostasis"/>
    <property type="evidence" value="ECO:0007669"/>
    <property type="project" value="TreeGrafter"/>
</dbReference>
<protein>
    <recommendedName>
        <fullName evidence="9">Chloride channel protein</fullName>
    </recommendedName>
</protein>
<feature type="transmembrane region" description="Helical" evidence="9">
    <location>
        <begin position="420"/>
        <end position="440"/>
    </location>
</feature>
<dbReference type="GO" id="GO:0006878">
    <property type="term" value="P:intracellular copper ion homeostasis"/>
    <property type="evidence" value="ECO:0007669"/>
    <property type="project" value="TreeGrafter"/>
</dbReference>
<comment type="subcellular location">
    <subcellularLocation>
        <location evidence="1 9">Membrane</location>
        <topology evidence="1 9">Multi-pass membrane protein</topology>
    </subcellularLocation>
</comment>
<dbReference type="InterPro" id="IPR001807">
    <property type="entry name" value="ClC"/>
</dbReference>
<dbReference type="OrthoDB" id="44789at2759"/>
<evidence type="ECO:0000256" key="9">
    <source>
        <dbReference type="RuleBase" id="RU361221"/>
    </source>
</evidence>
<keyword evidence="2 9" id="KW-0813">Transport</keyword>
<reference evidence="12 13" key="1">
    <citation type="journal article" date="2018" name="MBio">
        <title>Comparative Genomics Reveals the Core Gene Toolbox for the Fungus-Insect Symbiosis.</title>
        <authorList>
            <person name="Wang Y."/>
            <person name="Stata M."/>
            <person name="Wang W."/>
            <person name="Stajich J.E."/>
            <person name="White M.M."/>
            <person name="Moncalvo J.M."/>
        </authorList>
    </citation>
    <scope>NUCLEOTIDE SEQUENCE [LARGE SCALE GENOMIC DNA]</scope>
    <source>
        <strain evidence="12 13">AUS-77-4</strain>
    </source>
</reference>
<evidence type="ECO:0000313" key="13">
    <source>
        <dbReference type="Proteomes" id="UP000245699"/>
    </source>
</evidence>
<feature type="compositionally biased region" description="Acidic residues" evidence="10">
    <location>
        <begin position="756"/>
        <end position="780"/>
    </location>
</feature>
<evidence type="ECO:0000259" key="11">
    <source>
        <dbReference type="PROSITE" id="PS51371"/>
    </source>
</evidence>